<dbReference type="Gene3D" id="3.30.565.10">
    <property type="entry name" value="Histidine kinase-like ATPase, C-terminal domain"/>
    <property type="match status" value="1"/>
</dbReference>
<reference evidence="1" key="1">
    <citation type="submission" date="2020-11" db="EMBL/GenBank/DDBJ databases">
        <title>Sequencing the genomes of 1000 actinobacteria strains.</title>
        <authorList>
            <person name="Klenk H.-P."/>
        </authorList>
    </citation>
    <scope>NUCLEOTIDE SEQUENCE</scope>
    <source>
        <strain evidence="1">DSM 43175</strain>
    </source>
</reference>
<name>A0A931GLT2_9ACTN</name>
<organism evidence="1 2">
    <name type="scientific">Actinomadura viridis</name>
    <dbReference type="NCBI Taxonomy" id="58110"/>
    <lineage>
        <taxon>Bacteria</taxon>
        <taxon>Bacillati</taxon>
        <taxon>Actinomycetota</taxon>
        <taxon>Actinomycetes</taxon>
        <taxon>Streptosporangiales</taxon>
        <taxon>Thermomonosporaceae</taxon>
        <taxon>Actinomadura</taxon>
    </lineage>
</organism>
<dbReference type="SUPFAM" id="SSF55874">
    <property type="entry name" value="ATPase domain of HSP90 chaperone/DNA topoisomerase II/histidine kinase"/>
    <property type="match status" value="1"/>
</dbReference>
<dbReference type="RefSeq" id="WP_197013689.1">
    <property type="nucleotide sequence ID" value="NZ_BAABES010000001.1"/>
</dbReference>
<evidence type="ECO:0000313" key="2">
    <source>
        <dbReference type="Proteomes" id="UP000614047"/>
    </source>
</evidence>
<gene>
    <name evidence="1" type="ORF">IW256_005483</name>
</gene>
<dbReference type="EMBL" id="JADOUA010000001">
    <property type="protein sequence ID" value="MBG6091370.1"/>
    <property type="molecule type" value="Genomic_DNA"/>
</dbReference>
<dbReference type="CDD" id="cd16936">
    <property type="entry name" value="HATPase_RsbW-like"/>
    <property type="match status" value="1"/>
</dbReference>
<evidence type="ECO:0000313" key="1">
    <source>
        <dbReference type="EMBL" id="MBG6091370.1"/>
    </source>
</evidence>
<keyword evidence="2" id="KW-1185">Reference proteome</keyword>
<dbReference type="PANTHER" id="PTHR35526:SF3">
    <property type="entry name" value="ANTI-SIGMA-F FACTOR RSBW"/>
    <property type="match status" value="1"/>
</dbReference>
<dbReference type="InterPro" id="IPR036890">
    <property type="entry name" value="HATPase_C_sf"/>
</dbReference>
<sequence>MIAMAYGIRITEESYKRDVPALPICVGLLRECVESRLVGWGVRREAIDDALLVISELVTNGVAACPDTVLGFEMYVLGFTLVIEITDTSPDPLVRRTAGDYGVSGRGLDIVDALAESWGMRRLPLGGKCVWARLALKDS</sequence>
<dbReference type="PANTHER" id="PTHR35526">
    <property type="entry name" value="ANTI-SIGMA-F FACTOR RSBW-RELATED"/>
    <property type="match status" value="1"/>
</dbReference>
<proteinExistence type="predicted"/>
<accession>A0A931GLT2</accession>
<protein>
    <submittedName>
        <fullName evidence="1">Anti-sigma regulatory factor (Ser/Thr protein kinase)</fullName>
    </submittedName>
</protein>
<dbReference type="InterPro" id="IPR050267">
    <property type="entry name" value="Anti-sigma-factor_SerPK"/>
</dbReference>
<dbReference type="AlphaFoldDB" id="A0A931GLT2"/>
<dbReference type="Proteomes" id="UP000614047">
    <property type="component" value="Unassembled WGS sequence"/>
</dbReference>
<comment type="caution">
    <text evidence="1">The sequence shown here is derived from an EMBL/GenBank/DDBJ whole genome shotgun (WGS) entry which is preliminary data.</text>
</comment>